<dbReference type="InterPro" id="IPR050081">
    <property type="entry name" value="Ile-tRNA_ligase"/>
</dbReference>
<evidence type="ECO:0000256" key="5">
    <source>
        <dbReference type="ARBA" id="ARBA00022840"/>
    </source>
</evidence>
<accession>A0A811JTG6</accession>
<keyword evidence="4 9" id="KW-0547">Nucleotide-binding</keyword>
<dbReference type="PANTHER" id="PTHR42765:SF1">
    <property type="entry name" value="ISOLEUCINE--TRNA LIGASE, MITOCHONDRIAL"/>
    <property type="match status" value="1"/>
</dbReference>
<dbReference type="InterPro" id="IPR013155">
    <property type="entry name" value="M/V/L/I-tRNA-synth_anticd-bd"/>
</dbReference>
<name>A0A811JTG6_9BILA</name>
<evidence type="ECO:0000256" key="3">
    <source>
        <dbReference type="ARBA" id="ARBA00022598"/>
    </source>
</evidence>
<keyword evidence="3 9" id="KW-0436">Ligase</keyword>
<dbReference type="Gene3D" id="3.90.740.10">
    <property type="entry name" value="Valyl/Leucyl/Isoleucyl-tRNA synthetase, editing domain"/>
    <property type="match status" value="1"/>
</dbReference>
<dbReference type="OrthoDB" id="10264412at2759"/>
<dbReference type="FunFam" id="3.90.740.10:FF:000009">
    <property type="entry name" value="Isoleucyl-tRNA synthetase 2, mitochondrial"/>
    <property type="match status" value="1"/>
</dbReference>
<evidence type="ECO:0000256" key="9">
    <source>
        <dbReference type="RuleBase" id="RU363035"/>
    </source>
</evidence>
<dbReference type="SUPFAM" id="SSF50677">
    <property type="entry name" value="ValRS/IleRS/LeuRS editing domain"/>
    <property type="match status" value="1"/>
</dbReference>
<dbReference type="Gene3D" id="3.40.50.620">
    <property type="entry name" value="HUPs"/>
    <property type="match status" value="2"/>
</dbReference>
<reference evidence="12" key="1">
    <citation type="submission" date="2020-09" db="EMBL/GenBank/DDBJ databases">
        <authorList>
            <person name="Kikuchi T."/>
        </authorList>
    </citation>
    <scope>NUCLEOTIDE SEQUENCE</scope>
    <source>
        <strain evidence="12">SH1</strain>
    </source>
</reference>
<feature type="domain" description="Methionyl/Valyl/Leucyl/Isoleucyl-tRNA synthetase anticodon-binding" evidence="11">
    <location>
        <begin position="806"/>
        <end position="940"/>
    </location>
</feature>
<organism evidence="12 13">
    <name type="scientific">Bursaphelenchus okinawaensis</name>
    <dbReference type="NCBI Taxonomy" id="465554"/>
    <lineage>
        <taxon>Eukaryota</taxon>
        <taxon>Metazoa</taxon>
        <taxon>Ecdysozoa</taxon>
        <taxon>Nematoda</taxon>
        <taxon>Chromadorea</taxon>
        <taxon>Rhabditida</taxon>
        <taxon>Tylenchina</taxon>
        <taxon>Tylenchomorpha</taxon>
        <taxon>Aphelenchoidea</taxon>
        <taxon>Aphelenchoididae</taxon>
        <taxon>Bursaphelenchus</taxon>
    </lineage>
</organism>
<dbReference type="SUPFAM" id="SSF47323">
    <property type="entry name" value="Anticodon-binding domain of a subclass of class I aminoacyl-tRNA synthetases"/>
    <property type="match status" value="1"/>
</dbReference>
<evidence type="ECO:0000256" key="8">
    <source>
        <dbReference type="ARBA" id="ARBA00032665"/>
    </source>
</evidence>
<dbReference type="Pfam" id="PF00133">
    <property type="entry name" value="tRNA-synt_1"/>
    <property type="match status" value="1"/>
</dbReference>
<comment type="similarity">
    <text evidence="1 9">Belongs to the class-I aminoacyl-tRNA synthetase family.</text>
</comment>
<evidence type="ECO:0000259" key="11">
    <source>
        <dbReference type="Pfam" id="PF08264"/>
    </source>
</evidence>
<dbReference type="InterPro" id="IPR009080">
    <property type="entry name" value="tRNAsynth_Ia_anticodon-bd"/>
</dbReference>
<dbReference type="EC" id="6.1.1.5" evidence="2"/>
<dbReference type="GO" id="GO:0004822">
    <property type="term" value="F:isoleucine-tRNA ligase activity"/>
    <property type="evidence" value="ECO:0007669"/>
    <property type="project" value="UniProtKB-EC"/>
</dbReference>
<dbReference type="GO" id="GO:0002161">
    <property type="term" value="F:aminoacyl-tRNA deacylase activity"/>
    <property type="evidence" value="ECO:0007669"/>
    <property type="project" value="InterPro"/>
</dbReference>
<dbReference type="InterPro" id="IPR002301">
    <property type="entry name" value="Ile-tRNA-ligase"/>
</dbReference>
<dbReference type="InterPro" id="IPR014729">
    <property type="entry name" value="Rossmann-like_a/b/a_fold"/>
</dbReference>
<comment type="caution">
    <text evidence="12">The sequence shown here is derived from an EMBL/GenBank/DDBJ whole genome shotgun (WGS) entry which is preliminary data.</text>
</comment>
<dbReference type="PRINTS" id="PR00984">
    <property type="entry name" value="TRNASYNTHILE"/>
</dbReference>
<dbReference type="InterPro" id="IPR001412">
    <property type="entry name" value="aa-tRNA-synth_I_CS"/>
</dbReference>
<evidence type="ECO:0000256" key="1">
    <source>
        <dbReference type="ARBA" id="ARBA00005594"/>
    </source>
</evidence>
<feature type="domain" description="Aminoacyl-tRNA synthetase class Ia" evidence="10">
    <location>
        <begin position="161"/>
        <end position="762"/>
    </location>
</feature>
<dbReference type="InterPro" id="IPR053720">
    <property type="entry name" value="Psm_Assembly_Chaperone"/>
</dbReference>
<dbReference type="GO" id="GO:0032543">
    <property type="term" value="P:mitochondrial translation"/>
    <property type="evidence" value="ECO:0007669"/>
    <property type="project" value="TreeGrafter"/>
</dbReference>
<proteinExistence type="inferred from homology"/>
<dbReference type="GO" id="GO:0005524">
    <property type="term" value="F:ATP binding"/>
    <property type="evidence" value="ECO:0007669"/>
    <property type="project" value="UniProtKB-KW"/>
</dbReference>
<dbReference type="Gene3D" id="3.30.230.90">
    <property type="match status" value="1"/>
</dbReference>
<dbReference type="SUPFAM" id="SSF52374">
    <property type="entry name" value="Nucleotidylyl transferase"/>
    <property type="match status" value="1"/>
</dbReference>
<dbReference type="Proteomes" id="UP000614601">
    <property type="component" value="Unassembled WGS sequence"/>
</dbReference>
<dbReference type="EMBL" id="CAJFCW020000001">
    <property type="protein sequence ID" value="CAG9081826.1"/>
    <property type="molecule type" value="Genomic_DNA"/>
</dbReference>
<evidence type="ECO:0000313" key="13">
    <source>
        <dbReference type="Proteomes" id="UP000614601"/>
    </source>
</evidence>
<keyword evidence="6 9" id="KW-0648">Protein biosynthesis</keyword>
<dbReference type="Gene3D" id="1.10.730.20">
    <property type="match status" value="1"/>
</dbReference>
<dbReference type="InterPro" id="IPR002300">
    <property type="entry name" value="aa-tRNA-synth_Ia"/>
</dbReference>
<dbReference type="PANTHER" id="PTHR42765">
    <property type="entry name" value="SOLEUCYL-TRNA SYNTHETASE"/>
    <property type="match status" value="1"/>
</dbReference>
<evidence type="ECO:0000256" key="2">
    <source>
        <dbReference type="ARBA" id="ARBA00013165"/>
    </source>
</evidence>
<dbReference type="AlphaFoldDB" id="A0A811JTG6"/>
<protein>
    <recommendedName>
        <fullName evidence="2">isoleucine--tRNA ligase</fullName>
        <ecNumber evidence="2">6.1.1.5</ecNumber>
    </recommendedName>
    <alternativeName>
        <fullName evidence="8">Isoleucyl-tRNA synthetase</fullName>
    </alternativeName>
</protein>
<keyword evidence="5 9" id="KW-0067">ATP-binding</keyword>
<keyword evidence="13" id="KW-1185">Reference proteome</keyword>
<dbReference type="EMBL" id="CAJFDH010000001">
    <property type="protein sequence ID" value="CAD5206451.1"/>
    <property type="molecule type" value="Genomic_DNA"/>
</dbReference>
<dbReference type="GO" id="GO:0005739">
    <property type="term" value="C:mitochondrion"/>
    <property type="evidence" value="ECO:0007669"/>
    <property type="project" value="TreeGrafter"/>
</dbReference>
<dbReference type="InterPro" id="IPR009008">
    <property type="entry name" value="Val/Leu/Ile-tRNA-synth_edit"/>
</dbReference>
<evidence type="ECO:0000259" key="10">
    <source>
        <dbReference type="Pfam" id="PF00133"/>
    </source>
</evidence>
<gene>
    <name evidence="12" type="ORF">BOKJ2_LOCUS1135</name>
</gene>
<dbReference type="Proteomes" id="UP000783686">
    <property type="component" value="Unassembled WGS sequence"/>
</dbReference>
<evidence type="ECO:0000313" key="12">
    <source>
        <dbReference type="EMBL" id="CAD5206451.1"/>
    </source>
</evidence>
<dbReference type="NCBIfam" id="TIGR00392">
    <property type="entry name" value="ileS"/>
    <property type="match status" value="1"/>
</dbReference>
<dbReference type="GO" id="GO:0006428">
    <property type="term" value="P:isoleucyl-tRNA aminoacylation"/>
    <property type="evidence" value="ECO:0007669"/>
    <property type="project" value="InterPro"/>
</dbReference>
<dbReference type="PROSITE" id="PS00178">
    <property type="entry name" value="AA_TRNA_LIGASE_I"/>
    <property type="match status" value="1"/>
</dbReference>
<keyword evidence="7 9" id="KW-0030">Aminoacyl-tRNA synthetase</keyword>
<evidence type="ECO:0000256" key="4">
    <source>
        <dbReference type="ARBA" id="ARBA00022741"/>
    </source>
</evidence>
<evidence type="ECO:0000256" key="7">
    <source>
        <dbReference type="ARBA" id="ARBA00023146"/>
    </source>
</evidence>
<sequence length="1031" mass="117602">MLDDFSFTHSNGQNVSIVVSGFEDKNIFVISNLGKVGHVIDLYFPPSAVPVQRSTDFETRNIFGPDTGVYDLFLSRLASSLCLCGFNQKPVRFLLGLDWPEGQDVEFLSEIVDAVENGLKGVFLPKSRFPVAVKPTERSRIDGELASEADFNGLYGWQRELDRDEFVLLDGPPYANGSLHVGHAVNKILKDFIVKSQVFGGKKVLFNPGWDCHGLPIENVVRKTLKEKKPEKIRVLAHAHVKNIVNEHRSTFKRWAVTSDWDNPYLTYQPSYVANQLKVFAKIYDKGYVYRDFKPVYWSPSSFSALAESELEYNDKHVSKAVYFAFPVINFKLGDVGVTNWKRREPPLVSALIWTTTPWTLPLNDAVSYNNKLQYSLIQFKDNEKEPVEHYYIICNDLLPALTEVLNREYTVISTFDGSHLDNLYYRSIMYNEIAQPFHHGEHVSASMGTGLVHTCYAHGFDDYTVAIKKGFKVRCYVDDRGCYTRDVGTALEGKFVLKGGQDTVLEMFKKYIVHEQDFEHSYPYDWRTHKPIIIRSTRQWFLNVSNIGEQCVERIERENVNFGTGGHDFKSAMASFLLGRPDWCISRQRVWGVPIPALLDRDQHHTSADFINTVADNVKGDYNWYWNASEQDLIQISGNRELDKDTVVKSTDIMDVWFDSGLSWHTLNGRKADVVLEGKDQFRGWFSSLLLTSMLAEDNIPYKRVLVHGFTVDKNNNKMSKSKGNVISPGVITDGNLKSGAIGADGLRLWVALYGSENPGDVKIGQVVLEEVKARLKQIRLLLRFILGSLEQYDCHAPEKLHYLDQYILKEAMSLETRVRQMYSNYEFRHAANDILQFVRNPYSTVYVNLLKDRLYCDKVGGASHQSAQYTLDKTGRILVALLSPLLPHLTAEYASYHPELSKDLAQSYRDLLTTRQTPVVDWSEDLDQVMELTQSLRKSITETSPAKTNYTLRLTESDRNLLRCVQSKQFSTDSELVELLGVGSVKIQEGDRSEISKDLEQLQVCSRCRKRNSESGELCQRCQSAMSYQ</sequence>
<evidence type="ECO:0000256" key="6">
    <source>
        <dbReference type="ARBA" id="ARBA00022917"/>
    </source>
</evidence>
<dbReference type="Pfam" id="PF08264">
    <property type="entry name" value="Anticodon_1"/>
    <property type="match status" value="1"/>
</dbReference>